<organism evidence="1 2">
    <name type="scientific">Candidatus Roizmanbacteria bacterium RIFCSPHIGHO2_02_FULL_38_11</name>
    <dbReference type="NCBI Taxonomy" id="1802039"/>
    <lineage>
        <taxon>Bacteria</taxon>
        <taxon>Candidatus Roizmaniibacteriota</taxon>
    </lineage>
</organism>
<evidence type="ECO:0000313" key="1">
    <source>
        <dbReference type="EMBL" id="OGK24071.1"/>
    </source>
</evidence>
<proteinExistence type="predicted"/>
<dbReference type="EMBL" id="MFZO01000039">
    <property type="protein sequence ID" value="OGK24071.1"/>
    <property type="molecule type" value="Genomic_DNA"/>
</dbReference>
<comment type="caution">
    <text evidence="1">The sequence shown here is derived from an EMBL/GenBank/DDBJ whole genome shotgun (WGS) entry which is preliminary data.</text>
</comment>
<sequence>MIERLARHLASSYLPNTSRDRRPLAVDREQTSAITTFYNIYNDVLFLQKYANNLTPEERNYYIKENLLGLFSEFAGKIPYRKIAYLLGDRGLCYGDIRMTDMLRYTTDLAGEREVQENIGHSWVYKEFEESYRAGQLLKHAAVISPPKNWDYGYIFYYEAEYDAALARNVVKMHAIKYDESRQGITNSQNILLRINPRLIYRNTREFLEFPIFDLARTPDLDSVLKAAGISEPDVKYSRWFEDAVMKDEIILYGMSRYILLATDLANSLNQFSQEDRYKKLAEMDFLLRGMYNRAKEIKDRYDKTSVGQDYRYSQPYTYNLSYQDGHPAAFQRNFANYAAKPATVKGGGSCPSISNRGSSGFMSSYQLSEGLSLGETAESLISGSSSNRENNQGGCSNCGRESDGHYHCPHCNMAYIDETDIPADQRTKICDGTLPNGQLCGFKFNC</sequence>
<name>A0A1F7GYR1_9BACT</name>
<gene>
    <name evidence="1" type="ORF">A3C25_05150</name>
</gene>
<dbReference type="Proteomes" id="UP000177913">
    <property type="component" value="Unassembled WGS sequence"/>
</dbReference>
<accession>A0A1F7GYR1</accession>
<reference evidence="1 2" key="1">
    <citation type="journal article" date="2016" name="Nat. Commun.">
        <title>Thousands of microbial genomes shed light on interconnected biogeochemical processes in an aquifer system.</title>
        <authorList>
            <person name="Anantharaman K."/>
            <person name="Brown C.T."/>
            <person name="Hug L.A."/>
            <person name="Sharon I."/>
            <person name="Castelle C.J."/>
            <person name="Probst A.J."/>
            <person name="Thomas B.C."/>
            <person name="Singh A."/>
            <person name="Wilkins M.J."/>
            <person name="Karaoz U."/>
            <person name="Brodie E.L."/>
            <person name="Williams K.H."/>
            <person name="Hubbard S.S."/>
            <person name="Banfield J.F."/>
        </authorList>
    </citation>
    <scope>NUCLEOTIDE SEQUENCE [LARGE SCALE GENOMIC DNA]</scope>
</reference>
<dbReference type="AlphaFoldDB" id="A0A1F7GYR1"/>
<protein>
    <submittedName>
        <fullName evidence="1">Uncharacterized protein</fullName>
    </submittedName>
</protein>
<evidence type="ECO:0000313" key="2">
    <source>
        <dbReference type="Proteomes" id="UP000177913"/>
    </source>
</evidence>